<gene>
    <name evidence="2" type="ORF">C2845_PM08G14600</name>
</gene>
<proteinExistence type="predicted"/>
<sequence>MWRLLVRVLHPLFLVLHATVEMDPWSRVLRNIFCMCKSMVHEVNENRYDIIEMKSEMGLLSDTHHELLELDDPFAEWDAQDAQAAQGEE</sequence>
<protein>
    <submittedName>
        <fullName evidence="2">Actin-like protein ARP8</fullName>
    </submittedName>
</protein>
<dbReference type="AlphaFoldDB" id="A0A3L6QW83"/>
<evidence type="ECO:0000256" key="1">
    <source>
        <dbReference type="SAM" id="SignalP"/>
    </source>
</evidence>
<name>A0A3L6QW83_PANMI</name>
<keyword evidence="1" id="KW-0732">Signal</keyword>
<feature type="chain" id="PRO_5018082193" evidence="1">
    <location>
        <begin position="19"/>
        <end position="89"/>
    </location>
</feature>
<evidence type="ECO:0000313" key="2">
    <source>
        <dbReference type="EMBL" id="RLM91364.1"/>
    </source>
</evidence>
<reference evidence="3" key="1">
    <citation type="journal article" date="2019" name="Nat. Commun.">
        <title>The genome of broomcorn millet.</title>
        <authorList>
            <person name="Zou C."/>
            <person name="Miki D."/>
            <person name="Li D."/>
            <person name="Tang Q."/>
            <person name="Xiao L."/>
            <person name="Rajput S."/>
            <person name="Deng P."/>
            <person name="Jia W."/>
            <person name="Huang R."/>
            <person name="Zhang M."/>
            <person name="Sun Y."/>
            <person name="Hu J."/>
            <person name="Fu X."/>
            <person name="Schnable P.S."/>
            <person name="Li F."/>
            <person name="Zhang H."/>
            <person name="Feng B."/>
            <person name="Zhu X."/>
            <person name="Liu R."/>
            <person name="Schnable J.C."/>
            <person name="Zhu J.-K."/>
            <person name="Zhang H."/>
        </authorList>
    </citation>
    <scope>NUCLEOTIDE SEQUENCE [LARGE SCALE GENOMIC DNA]</scope>
</reference>
<keyword evidence="3" id="KW-1185">Reference proteome</keyword>
<dbReference type="Proteomes" id="UP000275267">
    <property type="component" value="Unassembled WGS sequence"/>
</dbReference>
<dbReference type="EMBL" id="PQIB02000010">
    <property type="protein sequence ID" value="RLM91364.1"/>
    <property type="molecule type" value="Genomic_DNA"/>
</dbReference>
<organism evidence="2 3">
    <name type="scientific">Panicum miliaceum</name>
    <name type="common">Proso millet</name>
    <name type="synonym">Broomcorn millet</name>
    <dbReference type="NCBI Taxonomy" id="4540"/>
    <lineage>
        <taxon>Eukaryota</taxon>
        <taxon>Viridiplantae</taxon>
        <taxon>Streptophyta</taxon>
        <taxon>Embryophyta</taxon>
        <taxon>Tracheophyta</taxon>
        <taxon>Spermatophyta</taxon>
        <taxon>Magnoliopsida</taxon>
        <taxon>Liliopsida</taxon>
        <taxon>Poales</taxon>
        <taxon>Poaceae</taxon>
        <taxon>PACMAD clade</taxon>
        <taxon>Panicoideae</taxon>
        <taxon>Panicodae</taxon>
        <taxon>Paniceae</taxon>
        <taxon>Panicinae</taxon>
        <taxon>Panicum</taxon>
        <taxon>Panicum sect. Panicum</taxon>
    </lineage>
</organism>
<evidence type="ECO:0000313" key="3">
    <source>
        <dbReference type="Proteomes" id="UP000275267"/>
    </source>
</evidence>
<feature type="signal peptide" evidence="1">
    <location>
        <begin position="1"/>
        <end position="18"/>
    </location>
</feature>
<comment type="caution">
    <text evidence="2">The sequence shown here is derived from an EMBL/GenBank/DDBJ whole genome shotgun (WGS) entry which is preliminary data.</text>
</comment>
<accession>A0A3L6QW83</accession>